<reference evidence="3" key="2">
    <citation type="submission" date="2013-12" db="EMBL/GenBank/DDBJ databases">
        <authorList>
            <person name="Yu Y."/>
            <person name="Lee S."/>
            <person name="de Baynast K."/>
            <person name="Wissotski M."/>
            <person name="Liu L."/>
            <person name="Talag J."/>
            <person name="Goicoechea J."/>
            <person name="Angelova A."/>
            <person name="Jetty R."/>
            <person name="Kudrna D."/>
            <person name="Golser W."/>
            <person name="Rivera L."/>
            <person name="Zhang J."/>
            <person name="Wing R."/>
        </authorList>
    </citation>
    <scope>NUCLEOTIDE SEQUENCE</scope>
</reference>
<feature type="region of interest" description="Disordered" evidence="1">
    <location>
        <begin position="474"/>
        <end position="495"/>
    </location>
</feature>
<dbReference type="eggNOG" id="ENOG502S3UH">
    <property type="taxonomic scope" value="Eukaryota"/>
</dbReference>
<reference evidence="2" key="3">
    <citation type="submission" date="2015-04" db="UniProtKB">
        <authorList>
            <consortium name="EnsemblPlants"/>
        </authorList>
    </citation>
    <scope>IDENTIFICATION</scope>
</reference>
<proteinExistence type="predicted"/>
<protein>
    <submittedName>
        <fullName evidence="2">Uncharacterized protein</fullName>
    </submittedName>
</protein>
<evidence type="ECO:0000256" key="1">
    <source>
        <dbReference type="SAM" id="MobiDB-lite"/>
    </source>
</evidence>
<evidence type="ECO:0000313" key="3">
    <source>
        <dbReference type="Proteomes" id="UP000032180"/>
    </source>
</evidence>
<sequence>MATASTPTPGSLSRGPTTSLLAMPLTKTRKRLEVVAVVGPSVVGDGGGPGVVGLGVAARARSAAWTDRAHDGGGIGVGGGVGMLGWPRRAGVGRRSRGRSPGGGGHDRLPLSSLPKKDQSSLRYPQNPFPAEPGIQTCKWPRRAASIQLPDLNNPSQDRHHILDCPTPCEYKGGATSKKRKAKPARGFNLRKSITWNPAFFTEQGVLDNTELSMLSGSQVKATRSPASGCSSTFSPLSRFGKSGNTSVLKEDGENSRGKFPAKCVSTENKGRKLFASSIASGQDVQKAPVGSQDKTSARSIQKYKQSMDLKSRFHLRKQLPTNVSAASNLHVQSVTNGSTIKVSASSFPGLLDVNDCSVKQSLSKSIISFSAKSGNTNNQEMTDDTQQLSSIVGNDARNEMPNETNVVMSGTIEDIKPIEDTYNLNAICCTSIEPVEDLKVICSPSKPTMGSNLIISCISSSRCTSNDLNCQSKSDNGEAAVDRDKSLSGETSSTICSSEVNNCTPATDSFQESCSCYQQNMLVQSIHCRDQMPQRDSSRDKKPSLAYSKLDSNDSLCTEVQLTSTEGPNIDSEMELDTDDESTAKEAPLSHLGSECDHDYRSTECSPMTLAVPSPCVDQEARTANLMENAASSIEKADTAVGRIRSNHSSTEERRPVLSEEQDTEDRIEFDTKLSSSEGVSNIGTNNSVHKSRTNTSSKAHLKNLVPFTEEWLAVMEAFGEEVLEQKSGAVQNSPTDKAAPEPSPWSPVKRKFQDVGPFDCTKYSKIVGAIHHEMVLLVVLLGILLEADPVCGIVGVGEAEPELEGLRGALPLPASVLPGLRGVLAGEHPRGQLHRGDDGGVGDVVGAARLPFTAHGAQHGEDVVDAAGVHVALHQRGVHTRVGRVRLGKQRHRHVLFFFRRVDDDVVQQMRVGHLLIVVVVVIRLCSEQGADVEASVAHGLDDGLCGGDVAEADVGGDEGVEGGVGHGGRRAVGGGSLEVVEDGVEEAERACRWKARDGGSVGAAVGEEVTAAAEHGVGEVGVVGTGGGEGEGVGVQQVEVAAGAEALEKEELE</sequence>
<feature type="region of interest" description="Disordered" evidence="1">
    <location>
        <begin position="565"/>
        <end position="596"/>
    </location>
</feature>
<reference evidence="2 3" key="1">
    <citation type="submission" date="2012-08" db="EMBL/GenBank/DDBJ databases">
        <title>Oryza genome evolution.</title>
        <authorList>
            <person name="Wing R.A."/>
        </authorList>
    </citation>
    <scope>NUCLEOTIDE SEQUENCE</scope>
</reference>
<dbReference type="Gramene" id="LPERR11G00200.2">
    <property type="protein sequence ID" value="LPERR11G00200.2"/>
    <property type="gene ID" value="LPERR11G00200"/>
</dbReference>
<dbReference type="Proteomes" id="UP000032180">
    <property type="component" value="Chromosome 11"/>
</dbReference>
<feature type="compositionally biased region" description="Acidic residues" evidence="1">
    <location>
        <begin position="573"/>
        <end position="582"/>
    </location>
</feature>
<accession>A0A0D9XN37</accession>
<dbReference type="InterPro" id="IPR045882">
    <property type="entry name" value="GPT1/2"/>
</dbReference>
<feature type="compositionally biased region" description="Basic and acidic residues" evidence="1">
    <location>
        <begin position="531"/>
        <end position="544"/>
    </location>
</feature>
<feature type="region of interest" description="Disordered" evidence="1">
    <location>
        <begin position="531"/>
        <end position="550"/>
    </location>
</feature>
<organism evidence="2 3">
    <name type="scientific">Leersia perrieri</name>
    <dbReference type="NCBI Taxonomy" id="77586"/>
    <lineage>
        <taxon>Eukaryota</taxon>
        <taxon>Viridiplantae</taxon>
        <taxon>Streptophyta</taxon>
        <taxon>Embryophyta</taxon>
        <taxon>Tracheophyta</taxon>
        <taxon>Spermatophyta</taxon>
        <taxon>Magnoliopsida</taxon>
        <taxon>Liliopsida</taxon>
        <taxon>Poales</taxon>
        <taxon>Poaceae</taxon>
        <taxon>BOP clade</taxon>
        <taxon>Oryzoideae</taxon>
        <taxon>Oryzeae</taxon>
        <taxon>Oryzinae</taxon>
        <taxon>Leersia</taxon>
    </lineage>
</organism>
<dbReference type="HOGENOM" id="CLU_014811_0_0_1"/>
<name>A0A0D9XN37_9ORYZ</name>
<feature type="compositionally biased region" description="Polar residues" evidence="1">
    <location>
        <begin position="674"/>
        <end position="696"/>
    </location>
</feature>
<evidence type="ECO:0000313" key="2">
    <source>
        <dbReference type="EnsemblPlants" id="LPERR11G00200.2"/>
    </source>
</evidence>
<feature type="region of interest" description="Disordered" evidence="1">
    <location>
        <begin position="84"/>
        <end position="136"/>
    </location>
</feature>
<dbReference type="PANTHER" id="PTHR33737">
    <property type="entry name" value="OS05G0121800 PROTEIN"/>
    <property type="match status" value="1"/>
</dbReference>
<feature type="compositionally biased region" description="Basic and acidic residues" evidence="1">
    <location>
        <begin position="105"/>
        <end position="120"/>
    </location>
</feature>
<keyword evidence="3" id="KW-1185">Reference proteome</keyword>
<feature type="region of interest" description="Disordered" evidence="1">
    <location>
        <begin position="643"/>
        <end position="696"/>
    </location>
</feature>
<dbReference type="GO" id="GO:0008017">
    <property type="term" value="F:microtubule binding"/>
    <property type="evidence" value="ECO:0007669"/>
    <property type="project" value="InterPro"/>
</dbReference>
<feature type="region of interest" description="Disordered" evidence="1">
    <location>
        <begin position="730"/>
        <end position="752"/>
    </location>
</feature>
<dbReference type="PANTHER" id="PTHR33737:SF2">
    <property type="entry name" value="OS12G0102700 PROTEIN"/>
    <property type="match status" value="1"/>
</dbReference>
<dbReference type="EnsemblPlants" id="LPERR11G00200.2">
    <property type="protein sequence ID" value="LPERR11G00200.2"/>
    <property type="gene ID" value="LPERR11G00200"/>
</dbReference>
<dbReference type="AlphaFoldDB" id="A0A0D9XN37"/>